<sequence>MMGLGIEEPRLDKVEDETSSANNAFSGMGTPSVSQLESPAEAPQMSTGIAGLPGLATAGSMLESEAYGEEDANKKDTAAADDLRELAAKGVCAPLWRTNQPVQPGTTEAAVHTLQTGWCFYAGLESAKRSNVWLASQSPAALSMAAAAGQLPGMQSPHTPQRLPPSPSGQESLLQALHGVAEKARTSTPWLNNNPTLREMLDRQLAENNPSTPRSPFDNGAGPNLSSIFKTPEKHEQPRSMIGLNSSSTPSTNTNIDLNSMPSPESLEDMHMGRDIRHMSMQSSRSMPNELFLDQVRMSPDGDWGSLGAQMRMDEDGAMPAFSDPLRDAKNSPTQSNFSAPDNLQGMRSPEGAMSGQSAPQLPEKVMMALVSTPAVFAVPSSINKGFNPPFVLRVGIVSNAPTQIKATVAAYVLQKDQVANLEKWHPAQHVVTESLSGAIVTQKIVCHGPSHPKLPQPSPGKHTGVAEFIFNDLKFHSSSRMKPRWLAFALTLPTDDVLFVQYTVPTIVMSRQCDQHSKAMSILRGQVPWRKRQRGDQPVHPSTPPQPLRSTMSAPIGAVEMAAAAPPAEETSDGDWSMQGPYNFDRWRDMIERNCKFYSLIRPFDKDDLRMLAKVAGFFSNQAHHRMAPFELTPGQWQAFGNWFMSYLRLFRCHQQLWMMRSPTAICGFGVDRARAETLLAHQPSGTFLVRPSLSLAGAMVLSVVVGSVVKHMALDGNQLDTRSLEVWIRDVREAVELLDEATGNRTPKEQVFLLHYRRFGVVTDLVKSGGAPIHMFSANMYSLPHAALSNSLMTGGAGGPGMPTLPTQLSVSMSTGCSA</sequence>
<feature type="region of interest" description="Disordered" evidence="2">
    <location>
        <begin position="527"/>
        <end position="552"/>
    </location>
</feature>
<accession>A0ABP1GBF4</accession>
<proteinExistence type="predicted"/>
<feature type="region of interest" description="Disordered" evidence="2">
    <location>
        <begin position="318"/>
        <end position="342"/>
    </location>
</feature>
<feature type="compositionally biased region" description="Polar residues" evidence="2">
    <location>
        <begin position="331"/>
        <end position="342"/>
    </location>
</feature>
<feature type="domain" description="SH2" evidence="3">
    <location>
        <begin position="644"/>
        <end position="769"/>
    </location>
</feature>
<evidence type="ECO:0000256" key="2">
    <source>
        <dbReference type="SAM" id="MobiDB-lite"/>
    </source>
</evidence>
<dbReference type="InterPro" id="IPR000980">
    <property type="entry name" value="SH2"/>
</dbReference>
<name>A0ABP1GBF4_9CHLO</name>
<feature type="region of interest" description="Disordered" evidence="2">
    <location>
        <begin position="1"/>
        <end position="51"/>
    </location>
</feature>
<comment type="caution">
    <text evidence="4">The sequence shown here is derived from an EMBL/GenBank/DDBJ whole genome shotgun (WGS) entry which is preliminary data.</text>
</comment>
<keyword evidence="5" id="KW-1185">Reference proteome</keyword>
<dbReference type="Gene3D" id="3.30.505.10">
    <property type="entry name" value="SH2 domain"/>
    <property type="match status" value="1"/>
</dbReference>
<dbReference type="InterPro" id="IPR036860">
    <property type="entry name" value="SH2_dom_sf"/>
</dbReference>
<dbReference type="PROSITE" id="PS50001">
    <property type="entry name" value="SH2"/>
    <property type="match status" value="1"/>
</dbReference>
<dbReference type="SUPFAM" id="SSF55550">
    <property type="entry name" value="SH2 domain"/>
    <property type="match status" value="1"/>
</dbReference>
<evidence type="ECO:0000259" key="3">
    <source>
        <dbReference type="PROSITE" id="PS50001"/>
    </source>
</evidence>
<feature type="compositionally biased region" description="Polar residues" evidence="2">
    <location>
        <begin position="19"/>
        <end position="37"/>
    </location>
</feature>
<feature type="region of interest" description="Disordered" evidence="2">
    <location>
        <begin position="207"/>
        <end position="263"/>
    </location>
</feature>
<feature type="compositionally biased region" description="Polar residues" evidence="2">
    <location>
        <begin position="810"/>
        <end position="821"/>
    </location>
</feature>
<dbReference type="Proteomes" id="UP001497392">
    <property type="component" value="Unassembled WGS sequence"/>
</dbReference>
<evidence type="ECO:0000313" key="4">
    <source>
        <dbReference type="EMBL" id="CAL5227483.1"/>
    </source>
</evidence>
<evidence type="ECO:0000313" key="5">
    <source>
        <dbReference type="Proteomes" id="UP001497392"/>
    </source>
</evidence>
<dbReference type="EMBL" id="CAXHTA020000017">
    <property type="protein sequence ID" value="CAL5227483.1"/>
    <property type="molecule type" value="Genomic_DNA"/>
</dbReference>
<protein>
    <submittedName>
        <fullName evidence="4">G10461 protein</fullName>
    </submittedName>
</protein>
<reference evidence="4 5" key="1">
    <citation type="submission" date="2024-06" db="EMBL/GenBank/DDBJ databases">
        <authorList>
            <person name="Kraege A."/>
            <person name="Thomma B."/>
        </authorList>
    </citation>
    <scope>NUCLEOTIDE SEQUENCE [LARGE SCALE GENOMIC DNA]</scope>
</reference>
<gene>
    <name evidence="4" type="primary">g10461</name>
    <name evidence="4" type="ORF">VP750_LOCUS9389</name>
</gene>
<feature type="region of interest" description="Disordered" evidence="2">
    <location>
        <begin position="151"/>
        <end position="170"/>
    </location>
</feature>
<organism evidence="4 5">
    <name type="scientific">Coccomyxa viridis</name>
    <dbReference type="NCBI Taxonomy" id="1274662"/>
    <lineage>
        <taxon>Eukaryota</taxon>
        <taxon>Viridiplantae</taxon>
        <taxon>Chlorophyta</taxon>
        <taxon>core chlorophytes</taxon>
        <taxon>Trebouxiophyceae</taxon>
        <taxon>Trebouxiophyceae incertae sedis</taxon>
        <taxon>Coccomyxaceae</taxon>
        <taxon>Coccomyxa</taxon>
    </lineage>
</organism>
<keyword evidence="1" id="KW-0727">SH2 domain</keyword>
<feature type="region of interest" description="Disordered" evidence="2">
    <location>
        <begin position="801"/>
        <end position="821"/>
    </location>
</feature>
<dbReference type="Pfam" id="PF00017">
    <property type="entry name" value="SH2"/>
    <property type="match status" value="1"/>
</dbReference>
<feature type="compositionally biased region" description="Low complexity" evidence="2">
    <location>
        <begin position="245"/>
        <end position="255"/>
    </location>
</feature>
<evidence type="ECO:0000256" key="1">
    <source>
        <dbReference type="PROSITE-ProRule" id="PRU00191"/>
    </source>
</evidence>